<sequence>MNDWKGRTLTVPDSYQLKNPAAHSQLPGAFYKWSARIATTILLANPAVKQQCLHCCVSAWRVRQPVKLLAHSGAEQRAPRLTTTSRSIVHSLGFGHKPIHFNNYRDHYDYEDTTPRPFSLKLNDEPNEELQEHDFEPLVPLPVPKEKEKLQVQVRSIQCDNFARYATNCTLTAAVIYNSSRKTPPLPSKIAHWCKAIRHLTNCAIDWNTDCKDVTDDHFNEDSIKGHLHVLGNICEDQWFLGRYAELFLCINSTATHWENCYLTFKMVVEEQKNSTRDWTHYETHFYLCCARAQFRRCTLNALFNRPTNCTQDQAVVLQKFSSIVSEGDVYQDCELNMLYPSCPGGDPRPSTAMLSKLMGTDISAAPRQRAPVFVVTLIILYYS</sequence>
<evidence type="ECO:0000313" key="1">
    <source>
        <dbReference type="EMBL" id="KAI8423580.1"/>
    </source>
</evidence>
<dbReference type="EMBL" id="CM046122">
    <property type="protein sequence ID" value="KAI8423580.1"/>
    <property type="molecule type" value="Genomic_DNA"/>
</dbReference>
<protein>
    <submittedName>
        <fullName evidence="1">Uncharacterized protein</fullName>
    </submittedName>
</protein>
<keyword evidence="2" id="KW-1185">Reference proteome</keyword>
<gene>
    <name evidence="1" type="ORF">MSG28_012668</name>
</gene>
<proteinExistence type="predicted"/>
<accession>A0ACC0JI94</accession>
<dbReference type="Proteomes" id="UP001064048">
    <property type="component" value="Chromosome 22"/>
</dbReference>
<comment type="caution">
    <text evidence="1">The sequence shown here is derived from an EMBL/GenBank/DDBJ whole genome shotgun (WGS) entry which is preliminary data.</text>
</comment>
<evidence type="ECO:0000313" key="2">
    <source>
        <dbReference type="Proteomes" id="UP001064048"/>
    </source>
</evidence>
<name>A0ACC0JI94_CHOFU</name>
<organism evidence="1 2">
    <name type="scientific">Choristoneura fumiferana</name>
    <name type="common">Spruce budworm moth</name>
    <name type="synonym">Archips fumiferana</name>
    <dbReference type="NCBI Taxonomy" id="7141"/>
    <lineage>
        <taxon>Eukaryota</taxon>
        <taxon>Metazoa</taxon>
        <taxon>Ecdysozoa</taxon>
        <taxon>Arthropoda</taxon>
        <taxon>Hexapoda</taxon>
        <taxon>Insecta</taxon>
        <taxon>Pterygota</taxon>
        <taxon>Neoptera</taxon>
        <taxon>Endopterygota</taxon>
        <taxon>Lepidoptera</taxon>
        <taxon>Glossata</taxon>
        <taxon>Ditrysia</taxon>
        <taxon>Tortricoidea</taxon>
        <taxon>Tortricidae</taxon>
        <taxon>Tortricinae</taxon>
        <taxon>Choristoneura</taxon>
    </lineage>
</organism>
<reference evidence="1 2" key="1">
    <citation type="journal article" date="2022" name="Genome Biol. Evol.">
        <title>The Spruce Budworm Genome: Reconstructing the Evolutionary History of Antifreeze Proteins.</title>
        <authorList>
            <person name="Beliveau C."/>
            <person name="Gagne P."/>
            <person name="Picq S."/>
            <person name="Vernygora O."/>
            <person name="Keeling C.I."/>
            <person name="Pinkney K."/>
            <person name="Doucet D."/>
            <person name="Wen F."/>
            <person name="Johnston J.S."/>
            <person name="Maaroufi H."/>
            <person name="Boyle B."/>
            <person name="Laroche J."/>
            <person name="Dewar K."/>
            <person name="Juretic N."/>
            <person name="Blackburn G."/>
            <person name="Nisole A."/>
            <person name="Brunet B."/>
            <person name="Brandao M."/>
            <person name="Lumley L."/>
            <person name="Duan J."/>
            <person name="Quan G."/>
            <person name="Lucarotti C.J."/>
            <person name="Roe A.D."/>
            <person name="Sperling F.A.H."/>
            <person name="Levesque R.C."/>
            <person name="Cusson M."/>
        </authorList>
    </citation>
    <scope>NUCLEOTIDE SEQUENCE [LARGE SCALE GENOMIC DNA]</scope>
    <source>
        <strain evidence="1">Glfc:IPQL:Cfum</strain>
    </source>
</reference>